<protein>
    <submittedName>
        <fullName evidence="3">DUF1254 domain-containing protein</fullName>
    </submittedName>
</protein>
<dbReference type="PANTHER" id="PTHR36509:SF2">
    <property type="entry name" value="BLL3101 PROTEIN"/>
    <property type="match status" value="1"/>
</dbReference>
<dbReference type="InterPro" id="IPR037050">
    <property type="entry name" value="DUF1254_sf"/>
</dbReference>
<dbReference type="InterPro" id="IPR010679">
    <property type="entry name" value="DUF1254"/>
</dbReference>
<organism evidence="3 4">
    <name type="scientific">Streptomyces litchfieldiae</name>
    <dbReference type="NCBI Taxonomy" id="3075543"/>
    <lineage>
        <taxon>Bacteria</taxon>
        <taxon>Bacillati</taxon>
        <taxon>Actinomycetota</taxon>
        <taxon>Actinomycetes</taxon>
        <taxon>Kitasatosporales</taxon>
        <taxon>Streptomycetaceae</taxon>
        <taxon>Streptomyces</taxon>
    </lineage>
</organism>
<evidence type="ECO:0000256" key="1">
    <source>
        <dbReference type="SAM" id="MobiDB-lite"/>
    </source>
</evidence>
<comment type="caution">
    <text evidence="3">The sequence shown here is derived from an EMBL/GenBank/DDBJ whole genome shotgun (WGS) entry which is preliminary data.</text>
</comment>
<feature type="region of interest" description="Disordered" evidence="1">
    <location>
        <begin position="1"/>
        <end position="24"/>
    </location>
</feature>
<name>A0ABU2N1N9_9ACTN</name>
<feature type="domain" description="DUF1254" evidence="2">
    <location>
        <begin position="65"/>
        <end position="125"/>
    </location>
</feature>
<evidence type="ECO:0000313" key="4">
    <source>
        <dbReference type="Proteomes" id="UP001183246"/>
    </source>
</evidence>
<feature type="compositionally biased region" description="Low complexity" evidence="1">
    <location>
        <begin position="10"/>
        <end position="21"/>
    </location>
</feature>
<evidence type="ECO:0000313" key="3">
    <source>
        <dbReference type="EMBL" id="MDT0347827.1"/>
    </source>
</evidence>
<dbReference type="Proteomes" id="UP001183246">
    <property type="component" value="Unassembled WGS sequence"/>
</dbReference>
<feature type="non-terminal residue" evidence="3">
    <location>
        <position position="125"/>
    </location>
</feature>
<proteinExistence type="predicted"/>
<dbReference type="Pfam" id="PF06863">
    <property type="entry name" value="DUF1254"/>
    <property type="match status" value="1"/>
</dbReference>
<evidence type="ECO:0000259" key="2">
    <source>
        <dbReference type="Pfam" id="PF06863"/>
    </source>
</evidence>
<dbReference type="Gene3D" id="2.60.40.1610">
    <property type="entry name" value="Domain of unknown function DUF1254"/>
    <property type="match status" value="1"/>
</dbReference>
<dbReference type="EMBL" id="JAVREL010000093">
    <property type="protein sequence ID" value="MDT0347827.1"/>
    <property type="molecule type" value="Genomic_DNA"/>
</dbReference>
<reference evidence="4" key="1">
    <citation type="submission" date="2023-07" db="EMBL/GenBank/DDBJ databases">
        <title>30 novel species of actinomycetes from the DSMZ collection.</title>
        <authorList>
            <person name="Nouioui I."/>
        </authorList>
    </citation>
    <scope>NUCLEOTIDE SEQUENCE [LARGE SCALE GENOMIC DNA]</scope>
    <source>
        <strain evidence="4">DSM 44938</strain>
    </source>
</reference>
<dbReference type="PANTHER" id="PTHR36509">
    <property type="entry name" value="BLL3101 PROTEIN"/>
    <property type="match status" value="1"/>
</dbReference>
<gene>
    <name evidence="3" type="ORF">RM590_35515</name>
</gene>
<sequence length="125" mass="14038">MTTLACSPLSQEKSGQSGSGELTPEEAKAIAMDAYVYGYSLVTIEMTRRVMTNVEKVDGPRAPMGQLMRMREYPNAQFRDVTAPNADTLYTNGFIDVKDEPWVLSLPEAHDRYYLFPMLDGYTNV</sequence>
<keyword evidence="4" id="KW-1185">Reference proteome</keyword>
<accession>A0ABU2N1N9</accession>
<dbReference type="SUPFAM" id="SSF160935">
    <property type="entry name" value="VPA0735-like"/>
    <property type="match status" value="1"/>
</dbReference>